<dbReference type="FunFam" id="3.30.420.510:FF:000003">
    <property type="entry name" value="Pantothenate kinase 2"/>
    <property type="match status" value="1"/>
</dbReference>
<keyword evidence="2" id="KW-1185">Reference proteome</keyword>
<keyword evidence="1" id="KW-0808">Transferase</keyword>
<dbReference type="GO" id="GO:0005829">
    <property type="term" value="C:cytosol"/>
    <property type="evidence" value="ECO:0007669"/>
    <property type="project" value="TreeGrafter"/>
</dbReference>
<proteinExistence type="predicted"/>
<dbReference type="FunFam" id="3.30.420.40:FF:000442">
    <property type="entry name" value="Pantothenate kinase 1"/>
    <property type="match status" value="1"/>
</dbReference>
<dbReference type="OrthoDB" id="498611at2759"/>
<dbReference type="PANTHER" id="PTHR12280:SF34">
    <property type="entry name" value="PANTOTHENATE KINASE 1"/>
    <property type="match status" value="1"/>
</dbReference>
<dbReference type="InterPro" id="IPR004567">
    <property type="entry name" value="Type_II_PanK"/>
</dbReference>
<comment type="caution">
    <text evidence="1">The sequence shown here is derived from an EMBL/GenBank/DDBJ whole genome shotgun (WGS) entry which is preliminary data.</text>
</comment>
<sequence>MERDGFEKNLGEKELRKSVDEVSNLALDIGGSLIKMVYFSRNSDSSVDCSSNGTLNNSILSGRLHFEKFETRMIDDWIKFLSTKQFRFCGSQCNQASANDTNIIKATGGGAFKFADLLKEKLGIILDKEDEMDCLVTGANFLLKAVHDEAFTYMNGEKEYVQIDQKDLYPYLLVNIGSGVSMIKVDSDSKFERVSGTSVGGGTFLGLGKLLTKCRSFDDLLELSHQGNNREIDMLVGDIYGGMDYSKIGLASTAIASSFGKAISKEQELEDYRPEDIARSLLRMISNNIGQIAYLNALRFGLKRIFFGGFFIRGHAYTMDTISVAVNFWSKGEAKAMFLRHEGFLGALGAFMSYEKNDPADEASHQIVKQFPNGSYCIEDGFQSSDSTNASDDGCITCRLQVTK</sequence>
<reference evidence="1 2" key="1">
    <citation type="submission" date="2019-12" db="EMBL/GenBank/DDBJ databases">
        <authorList>
            <person name="Alioto T."/>
            <person name="Alioto T."/>
            <person name="Gomez Garrido J."/>
        </authorList>
    </citation>
    <scope>NUCLEOTIDE SEQUENCE [LARGE SCALE GENOMIC DNA]</scope>
</reference>
<dbReference type="CDD" id="cd24123">
    <property type="entry name" value="ASKHA_NBD_PanK-II_Pank4"/>
    <property type="match status" value="1"/>
</dbReference>
<gene>
    <name evidence="1" type="ORF">OLEA9_A089336</name>
</gene>
<dbReference type="GO" id="GO:0015937">
    <property type="term" value="P:coenzyme A biosynthetic process"/>
    <property type="evidence" value="ECO:0007669"/>
    <property type="project" value="EnsemblPlants"/>
</dbReference>
<dbReference type="Gene3D" id="3.30.420.510">
    <property type="match status" value="1"/>
</dbReference>
<dbReference type="InterPro" id="IPR043129">
    <property type="entry name" value="ATPase_NBD"/>
</dbReference>
<dbReference type="EMBL" id="CACTIH010001807">
    <property type="protein sequence ID" value="CAA2963082.1"/>
    <property type="molecule type" value="Genomic_DNA"/>
</dbReference>
<dbReference type="FunFam" id="3.30.420.40:FF:000216">
    <property type="entry name" value="Pantothenate kinase 1"/>
    <property type="match status" value="1"/>
</dbReference>
<protein>
    <submittedName>
        <fullName evidence="1">Pantothenate kinase 1</fullName>
    </submittedName>
</protein>
<dbReference type="AlphaFoldDB" id="A0A8S0Q9A5"/>
<dbReference type="Gramene" id="OE9A089336T1">
    <property type="protein sequence ID" value="OE9A089336C1"/>
    <property type="gene ID" value="OE9A089336"/>
</dbReference>
<accession>A0A8S0Q9A5</accession>
<name>A0A8S0Q9A5_OLEEU</name>
<dbReference type="Pfam" id="PF03630">
    <property type="entry name" value="Fumble"/>
    <property type="match status" value="1"/>
</dbReference>
<keyword evidence="1" id="KW-0418">Kinase</keyword>
<organism evidence="1 2">
    <name type="scientific">Olea europaea subsp. europaea</name>
    <dbReference type="NCBI Taxonomy" id="158383"/>
    <lineage>
        <taxon>Eukaryota</taxon>
        <taxon>Viridiplantae</taxon>
        <taxon>Streptophyta</taxon>
        <taxon>Embryophyta</taxon>
        <taxon>Tracheophyta</taxon>
        <taxon>Spermatophyta</taxon>
        <taxon>Magnoliopsida</taxon>
        <taxon>eudicotyledons</taxon>
        <taxon>Gunneridae</taxon>
        <taxon>Pentapetalae</taxon>
        <taxon>asterids</taxon>
        <taxon>lamiids</taxon>
        <taxon>Lamiales</taxon>
        <taxon>Oleaceae</taxon>
        <taxon>Oleeae</taxon>
        <taxon>Olea</taxon>
    </lineage>
</organism>
<dbReference type="Gene3D" id="3.30.420.40">
    <property type="match status" value="1"/>
</dbReference>
<dbReference type="GO" id="GO:0005524">
    <property type="term" value="F:ATP binding"/>
    <property type="evidence" value="ECO:0007669"/>
    <property type="project" value="InterPro"/>
</dbReference>
<evidence type="ECO:0000313" key="2">
    <source>
        <dbReference type="Proteomes" id="UP000594638"/>
    </source>
</evidence>
<dbReference type="GO" id="GO:0005634">
    <property type="term" value="C:nucleus"/>
    <property type="evidence" value="ECO:0007669"/>
    <property type="project" value="TreeGrafter"/>
</dbReference>
<dbReference type="PANTHER" id="PTHR12280">
    <property type="entry name" value="PANTOTHENATE KINASE"/>
    <property type="match status" value="1"/>
</dbReference>
<dbReference type="GO" id="GO:0004594">
    <property type="term" value="F:pantothenate kinase activity"/>
    <property type="evidence" value="ECO:0007669"/>
    <property type="project" value="EnsemblPlants"/>
</dbReference>
<dbReference type="NCBIfam" id="TIGR00555">
    <property type="entry name" value="panK_eukar"/>
    <property type="match status" value="1"/>
</dbReference>
<evidence type="ECO:0000313" key="1">
    <source>
        <dbReference type="EMBL" id="CAA2963082.1"/>
    </source>
</evidence>
<dbReference type="SUPFAM" id="SSF53067">
    <property type="entry name" value="Actin-like ATPase domain"/>
    <property type="match status" value="2"/>
</dbReference>
<dbReference type="Proteomes" id="UP000594638">
    <property type="component" value="Unassembled WGS sequence"/>
</dbReference>